<dbReference type="EMBL" id="AVOT02054730">
    <property type="protein sequence ID" value="MBW0549409.1"/>
    <property type="molecule type" value="Genomic_DNA"/>
</dbReference>
<evidence type="ECO:0000259" key="1">
    <source>
        <dbReference type="Pfam" id="PF22936"/>
    </source>
</evidence>
<reference evidence="2" key="1">
    <citation type="submission" date="2021-03" db="EMBL/GenBank/DDBJ databases">
        <title>Draft genome sequence of rust myrtle Austropuccinia psidii MF-1, a brazilian biotype.</title>
        <authorList>
            <person name="Quecine M.C."/>
            <person name="Pachon D.M.R."/>
            <person name="Bonatelli M.L."/>
            <person name="Correr F.H."/>
            <person name="Franceschini L.M."/>
            <person name="Leite T.F."/>
            <person name="Margarido G.R.A."/>
            <person name="Almeida C.A."/>
            <person name="Ferrarezi J.A."/>
            <person name="Labate C.A."/>
        </authorList>
    </citation>
    <scope>NUCLEOTIDE SEQUENCE</scope>
    <source>
        <strain evidence="2">MF-1</strain>
    </source>
</reference>
<dbReference type="InterPro" id="IPR054722">
    <property type="entry name" value="PolX-like_BBD"/>
</dbReference>
<dbReference type="Pfam" id="PF22936">
    <property type="entry name" value="Pol_BBD"/>
    <property type="match status" value="1"/>
</dbReference>
<dbReference type="Proteomes" id="UP000765509">
    <property type="component" value="Unassembled WGS sequence"/>
</dbReference>
<keyword evidence="3" id="KW-1185">Reference proteome</keyword>
<organism evidence="2 3">
    <name type="scientific">Austropuccinia psidii MF-1</name>
    <dbReference type="NCBI Taxonomy" id="1389203"/>
    <lineage>
        <taxon>Eukaryota</taxon>
        <taxon>Fungi</taxon>
        <taxon>Dikarya</taxon>
        <taxon>Basidiomycota</taxon>
        <taxon>Pucciniomycotina</taxon>
        <taxon>Pucciniomycetes</taxon>
        <taxon>Pucciniales</taxon>
        <taxon>Sphaerophragmiaceae</taxon>
        <taxon>Austropuccinia</taxon>
    </lineage>
</organism>
<evidence type="ECO:0000313" key="3">
    <source>
        <dbReference type="Proteomes" id="UP000765509"/>
    </source>
</evidence>
<protein>
    <recommendedName>
        <fullName evidence="1">Retrovirus-related Pol polyprotein from transposon TNT 1-94-like beta-barrel domain-containing protein</fullName>
    </recommendedName>
</protein>
<proteinExistence type="predicted"/>
<feature type="domain" description="Retrovirus-related Pol polyprotein from transposon TNT 1-94-like beta-barrel" evidence="1">
    <location>
        <begin position="1"/>
        <end position="69"/>
    </location>
</feature>
<comment type="caution">
    <text evidence="2">The sequence shown here is derived from an EMBL/GenBank/DDBJ whole genome shotgun (WGS) entry which is preliminary data.</text>
</comment>
<dbReference type="OrthoDB" id="3251181at2759"/>
<dbReference type="AlphaFoldDB" id="A0A9Q3P4X5"/>
<sequence length="138" mass="15394">MFNNIKLFSNRPRPISAEVATGDRKSHLIAIGIGKVTLNCNGKALNPKNCLLVPGLKCNLVSMLELFKNQLTVHQQKRTFSLTSNQEVFLTGEIINRLMYINYEPPTVFLTTAEKLPWQNRLGHPGPAVLKTLGLPNI</sequence>
<evidence type="ECO:0000313" key="2">
    <source>
        <dbReference type="EMBL" id="MBW0549409.1"/>
    </source>
</evidence>
<gene>
    <name evidence="2" type="ORF">O181_089124</name>
</gene>
<accession>A0A9Q3P4X5</accession>
<name>A0A9Q3P4X5_9BASI</name>